<evidence type="ECO:0000313" key="11">
    <source>
        <dbReference type="Proteomes" id="UP000184447"/>
    </source>
</evidence>
<dbReference type="EMBL" id="FQXM01000047">
    <property type="protein sequence ID" value="SHI05819.1"/>
    <property type="molecule type" value="Genomic_DNA"/>
</dbReference>
<keyword evidence="8" id="KW-1133">Transmembrane helix</keyword>
<dbReference type="SMART" id="SM00388">
    <property type="entry name" value="HisKA"/>
    <property type="match status" value="1"/>
</dbReference>
<reference evidence="10 11" key="1">
    <citation type="submission" date="2016-11" db="EMBL/GenBank/DDBJ databases">
        <authorList>
            <person name="Jaros S."/>
            <person name="Januszkiewicz K."/>
            <person name="Wedrychowicz H."/>
        </authorList>
    </citation>
    <scope>NUCLEOTIDE SEQUENCE [LARGE SCALE GENOMIC DNA]</scope>
    <source>
        <strain evidence="10 11">DSM 8605</strain>
    </source>
</reference>
<evidence type="ECO:0000259" key="9">
    <source>
        <dbReference type="PROSITE" id="PS50109"/>
    </source>
</evidence>
<dbReference type="GO" id="GO:0016036">
    <property type="term" value="P:cellular response to phosphate starvation"/>
    <property type="evidence" value="ECO:0007669"/>
    <property type="project" value="TreeGrafter"/>
</dbReference>
<evidence type="ECO:0000256" key="4">
    <source>
        <dbReference type="ARBA" id="ARBA00022553"/>
    </source>
</evidence>
<dbReference type="PROSITE" id="PS50109">
    <property type="entry name" value="HIS_KIN"/>
    <property type="match status" value="1"/>
</dbReference>
<dbReference type="Proteomes" id="UP000184447">
    <property type="component" value="Unassembled WGS sequence"/>
</dbReference>
<dbReference type="InterPro" id="IPR003594">
    <property type="entry name" value="HATPase_dom"/>
</dbReference>
<gene>
    <name evidence="10" type="ORF">SAMN02745207_04116</name>
</gene>
<sequence>MIEKLRRKFILITMGSVILVLTSIMVALNIFIHIKVNNNIDKIIDVIIENKGIFPDFKELNDEVSNFSIETSYRTRYFTVVVDSNNNIVDINTGKIAAISSEDGKELAIEVIEGNKTTGYVGIYKYRIVEENEESLIVFIDSSNELETLQVFYMYSIIISIIGTISVILLVVIFSKKVVQPVAQSLEKQKQFITDAGHELKTPLAIINANTEVIEMENGDSEWTTSIRNQVNRLSDLTMSLVSLARMEEKSNSVMVTDFSLSDAIDESSKPFYSLAKSQGKKITTDIESNITYKGDEKSIRQLISILLDNAIKYSTDNSEIEITLKKRGRQSIISVSNKTKDIKKGNLDILFDRFYRTDSSRNSKTGGFGIGLSIAKSIVDVHKGNITAKSVDGKSIIIGITL</sequence>
<evidence type="ECO:0000256" key="2">
    <source>
        <dbReference type="ARBA" id="ARBA00004370"/>
    </source>
</evidence>
<evidence type="ECO:0000256" key="8">
    <source>
        <dbReference type="SAM" id="Phobius"/>
    </source>
</evidence>
<dbReference type="Gene3D" id="1.10.287.130">
    <property type="match status" value="1"/>
</dbReference>
<dbReference type="FunFam" id="3.30.565.10:FF:000006">
    <property type="entry name" value="Sensor histidine kinase WalK"/>
    <property type="match status" value="1"/>
</dbReference>
<dbReference type="CDD" id="cd00082">
    <property type="entry name" value="HisKA"/>
    <property type="match status" value="1"/>
</dbReference>
<organism evidence="10 11">
    <name type="scientific">Clostridium grantii DSM 8605</name>
    <dbReference type="NCBI Taxonomy" id="1121316"/>
    <lineage>
        <taxon>Bacteria</taxon>
        <taxon>Bacillati</taxon>
        <taxon>Bacillota</taxon>
        <taxon>Clostridia</taxon>
        <taxon>Eubacteriales</taxon>
        <taxon>Clostridiaceae</taxon>
        <taxon>Clostridium</taxon>
    </lineage>
</organism>
<dbReference type="SMART" id="SM00387">
    <property type="entry name" value="HATPase_c"/>
    <property type="match status" value="1"/>
</dbReference>
<comment type="subcellular location">
    <subcellularLocation>
        <location evidence="2">Membrane</location>
    </subcellularLocation>
</comment>
<evidence type="ECO:0000256" key="7">
    <source>
        <dbReference type="ARBA" id="ARBA00023012"/>
    </source>
</evidence>
<dbReference type="STRING" id="1121316.SAMN02745207_04116"/>
<evidence type="ECO:0000256" key="6">
    <source>
        <dbReference type="ARBA" id="ARBA00022777"/>
    </source>
</evidence>
<dbReference type="GO" id="GO:0005886">
    <property type="term" value="C:plasma membrane"/>
    <property type="evidence" value="ECO:0007669"/>
    <property type="project" value="TreeGrafter"/>
</dbReference>
<dbReference type="Pfam" id="PF02518">
    <property type="entry name" value="HATPase_c"/>
    <property type="match status" value="1"/>
</dbReference>
<dbReference type="PANTHER" id="PTHR45453:SF1">
    <property type="entry name" value="PHOSPHATE REGULON SENSOR PROTEIN PHOR"/>
    <property type="match status" value="1"/>
</dbReference>
<feature type="transmembrane region" description="Helical" evidence="8">
    <location>
        <begin position="9"/>
        <end position="32"/>
    </location>
</feature>
<protein>
    <recommendedName>
        <fullName evidence="3">histidine kinase</fullName>
        <ecNumber evidence="3">2.7.13.3</ecNumber>
    </recommendedName>
</protein>
<keyword evidence="11" id="KW-1185">Reference proteome</keyword>
<dbReference type="InterPro" id="IPR036097">
    <property type="entry name" value="HisK_dim/P_sf"/>
</dbReference>
<dbReference type="RefSeq" id="WP_073340904.1">
    <property type="nucleotide sequence ID" value="NZ_FQXM01000047.1"/>
</dbReference>
<dbReference type="SUPFAM" id="SSF47384">
    <property type="entry name" value="Homodimeric domain of signal transducing histidine kinase"/>
    <property type="match status" value="1"/>
</dbReference>
<dbReference type="Gene3D" id="3.30.565.10">
    <property type="entry name" value="Histidine kinase-like ATPase, C-terminal domain"/>
    <property type="match status" value="1"/>
</dbReference>
<dbReference type="InterPro" id="IPR036890">
    <property type="entry name" value="HATPase_C_sf"/>
</dbReference>
<dbReference type="AlphaFoldDB" id="A0A1M5Y1J6"/>
<evidence type="ECO:0000313" key="10">
    <source>
        <dbReference type="EMBL" id="SHI05819.1"/>
    </source>
</evidence>
<dbReference type="SUPFAM" id="SSF55874">
    <property type="entry name" value="ATPase domain of HSP90 chaperone/DNA topoisomerase II/histidine kinase"/>
    <property type="match status" value="1"/>
</dbReference>
<keyword evidence="6 10" id="KW-0418">Kinase</keyword>
<feature type="domain" description="Histidine kinase" evidence="9">
    <location>
        <begin position="195"/>
        <end position="403"/>
    </location>
</feature>
<comment type="catalytic activity">
    <reaction evidence="1">
        <text>ATP + protein L-histidine = ADP + protein N-phospho-L-histidine.</text>
        <dbReference type="EC" id="2.7.13.3"/>
    </reaction>
</comment>
<keyword evidence="5" id="KW-0808">Transferase</keyword>
<dbReference type="OrthoDB" id="9813151at2"/>
<evidence type="ECO:0000256" key="5">
    <source>
        <dbReference type="ARBA" id="ARBA00022679"/>
    </source>
</evidence>
<evidence type="ECO:0000256" key="1">
    <source>
        <dbReference type="ARBA" id="ARBA00000085"/>
    </source>
</evidence>
<accession>A0A1M5Y1J6</accession>
<keyword evidence="8" id="KW-0812">Transmembrane</keyword>
<feature type="transmembrane region" description="Helical" evidence="8">
    <location>
        <begin position="152"/>
        <end position="174"/>
    </location>
</feature>
<dbReference type="GO" id="GO:0000155">
    <property type="term" value="F:phosphorelay sensor kinase activity"/>
    <property type="evidence" value="ECO:0007669"/>
    <property type="project" value="InterPro"/>
</dbReference>
<keyword evidence="4" id="KW-0597">Phosphoprotein</keyword>
<evidence type="ECO:0000256" key="3">
    <source>
        <dbReference type="ARBA" id="ARBA00012438"/>
    </source>
</evidence>
<dbReference type="InterPro" id="IPR005467">
    <property type="entry name" value="His_kinase_dom"/>
</dbReference>
<dbReference type="Pfam" id="PF00512">
    <property type="entry name" value="HisKA"/>
    <property type="match status" value="1"/>
</dbReference>
<keyword evidence="8" id="KW-0472">Membrane</keyword>
<dbReference type="EC" id="2.7.13.3" evidence="3"/>
<name>A0A1M5Y1J6_9CLOT</name>
<dbReference type="PANTHER" id="PTHR45453">
    <property type="entry name" value="PHOSPHATE REGULON SENSOR PROTEIN PHOR"/>
    <property type="match status" value="1"/>
</dbReference>
<dbReference type="GO" id="GO:0004721">
    <property type="term" value="F:phosphoprotein phosphatase activity"/>
    <property type="evidence" value="ECO:0007669"/>
    <property type="project" value="TreeGrafter"/>
</dbReference>
<dbReference type="InterPro" id="IPR003661">
    <property type="entry name" value="HisK_dim/P_dom"/>
</dbReference>
<dbReference type="InterPro" id="IPR004358">
    <property type="entry name" value="Sig_transdc_His_kin-like_C"/>
</dbReference>
<keyword evidence="7" id="KW-0902">Two-component regulatory system</keyword>
<dbReference type="InterPro" id="IPR050351">
    <property type="entry name" value="BphY/WalK/GraS-like"/>
</dbReference>
<dbReference type="PRINTS" id="PR00344">
    <property type="entry name" value="BCTRLSENSOR"/>
</dbReference>
<proteinExistence type="predicted"/>